<dbReference type="Gene3D" id="2.115.10.20">
    <property type="entry name" value="Glycosyl hydrolase domain, family 43"/>
    <property type="match status" value="1"/>
</dbReference>
<dbReference type="PANTHER" id="PTHR42812:SF17">
    <property type="entry name" value="BETA-XYLOSIDASE C-TERMINAL CONCANAVALIN A-LIKE DOMAIN-CONTAINING PROTEIN-RELATED"/>
    <property type="match status" value="1"/>
</dbReference>
<dbReference type="InterPro" id="IPR051795">
    <property type="entry name" value="Glycosyl_Hydrlase_43"/>
</dbReference>
<evidence type="ECO:0000256" key="4">
    <source>
        <dbReference type="SAM" id="SignalP"/>
    </source>
</evidence>
<dbReference type="AlphaFoldDB" id="A0A4U0WL09"/>
<evidence type="ECO:0000313" key="5">
    <source>
        <dbReference type="EMBL" id="TKA62265.1"/>
    </source>
</evidence>
<comment type="caution">
    <text evidence="5">The sequence shown here is derived from an EMBL/GenBank/DDBJ whole genome shotgun (WGS) entry which is preliminary data.</text>
</comment>
<accession>A0A4U0WL09</accession>
<keyword evidence="3" id="KW-0326">Glycosidase</keyword>
<name>A0A4U0WL09_9PEZI</name>
<dbReference type="Proteomes" id="UP000309340">
    <property type="component" value="Unassembled WGS sequence"/>
</dbReference>
<dbReference type="EMBL" id="NAJQ01001103">
    <property type="protein sequence ID" value="TKA62265.1"/>
    <property type="molecule type" value="Genomic_DNA"/>
</dbReference>
<reference evidence="5 6" key="1">
    <citation type="submission" date="2017-03" db="EMBL/GenBank/DDBJ databases">
        <title>Genomes of endolithic fungi from Antarctica.</title>
        <authorList>
            <person name="Coleine C."/>
            <person name="Masonjones S."/>
            <person name="Stajich J.E."/>
        </authorList>
    </citation>
    <scope>NUCLEOTIDE SEQUENCE [LARGE SCALE GENOMIC DNA]</scope>
    <source>
        <strain evidence="5 6">CCFEE 5184</strain>
    </source>
</reference>
<evidence type="ECO:0000313" key="6">
    <source>
        <dbReference type="Proteomes" id="UP000309340"/>
    </source>
</evidence>
<comment type="similarity">
    <text evidence="1">Belongs to the glycosyl hydrolase 43 family.</text>
</comment>
<organism evidence="5 6">
    <name type="scientific">Friedmanniomyces simplex</name>
    <dbReference type="NCBI Taxonomy" id="329884"/>
    <lineage>
        <taxon>Eukaryota</taxon>
        <taxon>Fungi</taxon>
        <taxon>Dikarya</taxon>
        <taxon>Ascomycota</taxon>
        <taxon>Pezizomycotina</taxon>
        <taxon>Dothideomycetes</taxon>
        <taxon>Dothideomycetidae</taxon>
        <taxon>Mycosphaerellales</taxon>
        <taxon>Teratosphaeriaceae</taxon>
        <taxon>Friedmanniomyces</taxon>
    </lineage>
</organism>
<dbReference type="InterPro" id="IPR006710">
    <property type="entry name" value="Glyco_hydro_43"/>
</dbReference>
<feature type="non-terminal residue" evidence="5">
    <location>
        <position position="80"/>
    </location>
</feature>
<keyword evidence="2" id="KW-0378">Hydrolase</keyword>
<dbReference type="GO" id="GO:0004553">
    <property type="term" value="F:hydrolase activity, hydrolyzing O-glycosyl compounds"/>
    <property type="evidence" value="ECO:0007669"/>
    <property type="project" value="InterPro"/>
</dbReference>
<feature type="chain" id="PRO_5020459259" description="Beta-xylosidase C-terminal Concanavalin A-like domain-containing protein" evidence="4">
    <location>
        <begin position="19"/>
        <end position="80"/>
    </location>
</feature>
<evidence type="ECO:0000256" key="2">
    <source>
        <dbReference type="ARBA" id="ARBA00022801"/>
    </source>
</evidence>
<keyword evidence="6" id="KW-1185">Reference proteome</keyword>
<sequence length="80" mass="8780">MRVDTTLTVAGLAGLSLAAPPGYQSKNSTYYNPIIPGFHPDPSCIFLKEWDNTFFCASSSFLAFPAMPIHASKDLVNWKL</sequence>
<feature type="signal peptide" evidence="4">
    <location>
        <begin position="1"/>
        <end position="18"/>
    </location>
</feature>
<keyword evidence="4" id="KW-0732">Signal</keyword>
<dbReference type="OrthoDB" id="408373at2759"/>
<evidence type="ECO:0000256" key="3">
    <source>
        <dbReference type="ARBA" id="ARBA00023295"/>
    </source>
</evidence>
<dbReference type="InterPro" id="IPR023296">
    <property type="entry name" value="Glyco_hydro_beta-prop_sf"/>
</dbReference>
<evidence type="ECO:0008006" key="7">
    <source>
        <dbReference type="Google" id="ProtNLM"/>
    </source>
</evidence>
<evidence type="ECO:0000256" key="1">
    <source>
        <dbReference type="ARBA" id="ARBA00009865"/>
    </source>
</evidence>
<dbReference type="STRING" id="329884.A0A4U0WL09"/>
<dbReference type="GO" id="GO:0005975">
    <property type="term" value="P:carbohydrate metabolic process"/>
    <property type="evidence" value="ECO:0007669"/>
    <property type="project" value="InterPro"/>
</dbReference>
<dbReference type="PANTHER" id="PTHR42812">
    <property type="entry name" value="BETA-XYLOSIDASE"/>
    <property type="match status" value="1"/>
</dbReference>
<dbReference type="SUPFAM" id="SSF75005">
    <property type="entry name" value="Arabinanase/levansucrase/invertase"/>
    <property type="match status" value="1"/>
</dbReference>
<gene>
    <name evidence="5" type="ORF">B0A55_10896</name>
</gene>
<protein>
    <recommendedName>
        <fullName evidence="7">Beta-xylosidase C-terminal Concanavalin A-like domain-containing protein</fullName>
    </recommendedName>
</protein>
<proteinExistence type="inferred from homology"/>
<dbReference type="Pfam" id="PF04616">
    <property type="entry name" value="Glyco_hydro_43"/>
    <property type="match status" value="1"/>
</dbReference>